<dbReference type="Proteomes" id="UP000479190">
    <property type="component" value="Unassembled WGS sequence"/>
</dbReference>
<dbReference type="EMBL" id="CADCXV010000700">
    <property type="protein sequence ID" value="CAB0033162.1"/>
    <property type="molecule type" value="Genomic_DNA"/>
</dbReference>
<gene>
    <name evidence="2" type="ORF">TBRA_LOCUS5081</name>
</gene>
<feature type="region of interest" description="Disordered" evidence="1">
    <location>
        <begin position="166"/>
        <end position="317"/>
    </location>
</feature>
<accession>A0A6H5I5K6</accession>
<protein>
    <submittedName>
        <fullName evidence="2">Uncharacterized protein</fullName>
    </submittedName>
</protein>
<feature type="region of interest" description="Disordered" evidence="1">
    <location>
        <begin position="138"/>
        <end position="157"/>
    </location>
</feature>
<evidence type="ECO:0000313" key="2">
    <source>
        <dbReference type="EMBL" id="CAB0033162.1"/>
    </source>
</evidence>
<feature type="compositionally biased region" description="Low complexity" evidence="1">
    <location>
        <begin position="223"/>
        <end position="238"/>
    </location>
</feature>
<organism evidence="2 3">
    <name type="scientific">Trichogramma brassicae</name>
    <dbReference type="NCBI Taxonomy" id="86971"/>
    <lineage>
        <taxon>Eukaryota</taxon>
        <taxon>Metazoa</taxon>
        <taxon>Ecdysozoa</taxon>
        <taxon>Arthropoda</taxon>
        <taxon>Hexapoda</taxon>
        <taxon>Insecta</taxon>
        <taxon>Pterygota</taxon>
        <taxon>Neoptera</taxon>
        <taxon>Endopterygota</taxon>
        <taxon>Hymenoptera</taxon>
        <taxon>Apocrita</taxon>
        <taxon>Proctotrupomorpha</taxon>
        <taxon>Chalcidoidea</taxon>
        <taxon>Trichogrammatidae</taxon>
        <taxon>Trichogramma</taxon>
    </lineage>
</organism>
<feature type="compositionally biased region" description="Polar residues" evidence="1">
    <location>
        <begin position="209"/>
        <end position="222"/>
    </location>
</feature>
<keyword evidence="3" id="KW-1185">Reference proteome</keyword>
<sequence>MCYEARDYYPRPTNMSLIDNESQVYKNDKIKFTTHTDSRCSGVTSCAVESVWCRHEETHSATTYDLCHCVLKMLQCGCTRPYMRCATRDVCKAKITPRAFSPSLREVKQIAKLLGVYRNIRIHYALERRLYNVLQASSSATHPVPPPPTPTATQLVATRPRVVVPTRKVASVEPRSQIPPGQRSYTPPLPETIEEDRRRRDLREKLHRTVSSARPSHSTSSWQRQAPRAPTEPAAAAQERARRREQATDPREGEARGRPERVRREAAVVVDSNVNKKQPSNQTAAGGSIDKEKRQKADEGDRLTEVEPGPRPGRRAKHKPLRLIKLYMYVFFVCLNKH</sequence>
<feature type="compositionally biased region" description="Basic and acidic residues" evidence="1">
    <location>
        <begin position="195"/>
        <end position="204"/>
    </location>
</feature>
<feature type="compositionally biased region" description="Basic and acidic residues" evidence="1">
    <location>
        <begin position="289"/>
        <end position="305"/>
    </location>
</feature>
<feature type="compositionally biased region" description="Basic and acidic residues" evidence="1">
    <location>
        <begin position="239"/>
        <end position="266"/>
    </location>
</feature>
<reference evidence="2 3" key="1">
    <citation type="submission" date="2020-02" db="EMBL/GenBank/DDBJ databases">
        <authorList>
            <person name="Ferguson B K."/>
        </authorList>
    </citation>
    <scope>NUCLEOTIDE SEQUENCE [LARGE SCALE GENOMIC DNA]</scope>
</reference>
<name>A0A6H5I5K6_9HYME</name>
<proteinExistence type="predicted"/>
<evidence type="ECO:0000313" key="3">
    <source>
        <dbReference type="Proteomes" id="UP000479190"/>
    </source>
</evidence>
<evidence type="ECO:0000256" key="1">
    <source>
        <dbReference type="SAM" id="MobiDB-lite"/>
    </source>
</evidence>
<dbReference type="AlphaFoldDB" id="A0A6H5I5K6"/>
<feature type="compositionally biased region" description="Polar residues" evidence="1">
    <location>
        <begin position="272"/>
        <end position="285"/>
    </location>
</feature>